<dbReference type="Gene3D" id="2.60.110.10">
    <property type="entry name" value="Thaumatin"/>
    <property type="match status" value="1"/>
</dbReference>
<organism evidence="1 2">
    <name type="scientific">Legionella pneumophila</name>
    <dbReference type="NCBI Taxonomy" id="446"/>
    <lineage>
        <taxon>Bacteria</taxon>
        <taxon>Pseudomonadati</taxon>
        <taxon>Pseudomonadota</taxon>
        <taxon>Gammaproteobacteria</taxon>
        <taxon>Legionellales</taxon>
        <taxon>Legionellaceae</taxon>
        <taxon>Legionella</taxon>
    </lineage>
</organism>
<dbReference type="SUPFAM" id="SSF49870">
    <property type="entry name" value="Osmotin, thaumatin-like protein"/>
    <property type="match status" value="1"/>
</dbReference>
<protein>
    <submittedName>
        <fullName evidence="1">Thaumatin domain-containing protein</fullName>
    </submittedName>
</protein>
<evidence type="ECO:0000313" key="2">
    <source>
        <dbReference type="Proteomes" id="UP000254631"/>
    </source>
</evidence>
<reference evidence="1 2" key="1">
    <citation type="submission" date="2018-06" db="EMBL/GenBank/DDBJ databases">
        <authorList>
            <consortium name="Pathogen Informatics"/>
            <person name="Doyle S."/>
        </authorList>
    </citation>
    <scope>NUCLEOTIDE SEQUENCE [LARGE SCALE GENOMIC DNA]</scope>
    <source>
        <strain evidence="1 2">NCTC12000</strain>
    </source>
</reference>
<dbReference type="Proteomes" id="UP000254631">
    <property type="component" value="Unassembled WGS sequence"/>
</dbReference>
<proteinExistence type="predicted"/>
<accession>A0A378K415</accession>
<dbReference type="AlphaFoldDB" id="A0A378K415"/>
<dbReference type="InterPro" id="IPR037176">
    <property type="entry name" value="Osmotin/thaumatin-like_sf"/>
</dbReference>
<name>A0A378K415_LEGPN</name>
<gene>
    <name evidence="1" type="ORF">NCTC12000_01448</name>
</gene>
<evidence type="ECO:0000313" key="1">
    <source>
        <dbReference type="EMBL" id="STX79457.1"/>
    </source>
</evidence>
<dbReference type="EMBL" id="UGOL01000001">
    <property type="protein sequence ID" value="STX79457.1"/>
    <property type="molecule type" value="Genomic_DNA"/>
</dbReference>
<dbReference type="InterPro" id="IPR001938">
    <property type="entry name" value="Thaumatin"/>
</dbReference>
<dbReference type="PROSITE" id="PS51367">
    <property type="entry name" value="THAUMATIN_2"/>
    <property type="match status" value="1"/>
</dbReference>
<sequence length="138" mass="14825">MLCSVPTGFTGPRYNTCYNAYPSSSPTDIAQCCGCVDWWNTAQTNNVAIGANPNTESCTQPGASQPQTNAQWNSFVQPMIQWMKRACPSAYIYPFDDKTSGFTCTNNLSGQPNSTSYIIRFCPGGITGLPAGVTEGRG</sequence>